<feature type="binding site" evidence="6">
    <location>
        <position position="107"/>
    </location>
    <ligand>
        <name>S-adenosyl-L-methionine</name>
        <dbReference type="ChEBI" id="CHEBI:59789"/>
    </ligand>
</feature>
<dbReference type="GO" id="GO:0005737">
    <property type="term" value="C:cytoplasm"/>
    <property type="evidence" value="ECO:0007669"/>
    <property type="project" value="UniProtKB-SubCell"/>
</dbReference>
<dbReference type="InterPro" id="IPR002903">
    <property type="entry name" value="RsmH"/>
</dbReference>
<gene>
    <name evidence="6 7" type="primary">rsmH</name>
    <name evidence="7" type="ORF">ENS31_04220</name>
</gene>
<dbReference type="AlphaFoldDB" id="A0A7V3E705"/>
<comment type="caution">
    <text evidence="7">The sequence shown here is derived from an EMBL/GenBank/DDBJ whole genome shotgun (WGS) entry which is preliminary data.</text>
</comment>
<comment type="catalytic activity">
    <reaction evidence="6">
        <text>cytidine(1402) in 16S rRNA + S-adenosyl-L-methionine = N(4)-methylcytidine(1402) in 16S rRNA + S-adenosyl-L-homocysteine + H(+)</text>
        <dbReference type="Rhea" id="RHEA:42928"/>
        <dbReference type="Rhea" id="RHEA-COMP:10286"/>
        <dbReference type="Rhea" id="RHEA-COMP:10287"/>
        <dbReference type="ChEBI" id="CHEBI:15378"/>
        <dbReference type="ChEBI" id="CHEBI:57856"/>
        <dbReference type="ChEBI" id="CHEBI:59789"/>
        <dbReference type="ChEBI" id="CHEBI:74506"/>
        <dbReference type="ChEBI" id="CHEBI:82748"/>
        <dbReference type="EC" id="2.1.1.199"/>
    </reaction>
</comment>
<dbReference type="EMBL" id="DSUJ01000008">
    <property type="protein sequence ID" value="HFI90724.1"/>
    <property type="molecule type" value="Genomic_DNA"/>
</dbReference>
<evidence type="ECO:0000256" key="3">
    <source>
        <dbReference type="ARBA" id="ARBA00022603"/>
    </source>
</evidence>
<protein>
    <recommendedName>
        <fullName evidence="6">Ribosomal RNA small subunit methyltransferase H</fullName>
        <ecNumber evidence="6">2.1.1.199</ecNumber>
    </recommendedName>
    <alternativeName>
        <fullName evidence="6">16S rRNA m(4)C1402 methyltransferase</fullName>
    </alternativeName>
    <alternativeName>
        <fullName evidence="6">rRNA (cytosine-N(4)-)-methyltransferase RsmH</fullName>
    </alternativeName>
</protein>
<dbReference type="GO" id="GO:0071424">
    <property type="term" value="F:rRNA (cytosine-N4-)-methyltransferase activity"/>
    <property type="evidence" value="ECO:0007669"/>
    <property type="project" value="UniProtKB-UniRule"/>
</dbReference>
<feature type="binding site" evidence="6">
    <location>
        <position position="79"/>
    </location>
    <ligand>
        <name>S-adenosyl-L-methionine</name>
        <dbReference type="ChEBI" id="CHEBI:59789"/>
    </ligand>
</feature>
<evidence type="ECO:0000256" key="4">
    <source>
        <dbReference type="ARBA" id="ARBA00022679"/>
    </source>
</evidence>
<comment type="function">
    <text evidence="6">Specifically methylates the N4 position of cytidine in position 1402 (C1402) of 16S rRNA.</text>
</comment>
<evidence type="ECO:0000256" key="1">
    <source>
        <dbReference type="ARBA" id="ARBA00010396"/>
    </source>
</evidence>
<keyword evidence="2 6" id="KW-0698">rRNA processing</keyword>
<name>A0A7V3E705_9BACT</name>
<evidence type="ECO:0000256" key="5">
    <source>
        <dbReference type="ARBA" id="ARBA00022691"/>
    </source>
</evidence>
<evidence type="ECO:0000256" key="6">
    <source>
        <dbReference type="HAMAP-Rule" id="MF_01007"/>
    </source>
</evidence>
<keyword evidence="4 6" id="KW-0808">Transferase</keyword>
<keyword evidence="3 6" id="KW-0489">Methyltransferase</keyword>
<sequence>MSMIHVPVLLKETIDLLITDKSGSYFDATLGFGGHSEAILQKLDPKGKLIATDVDDNAFNYCKEKFKNDKRVSLYKFNFSMVDVIAKIESVEGLNGILADLGVSSFQLDKPNAGFTFRTETELDLRMDKSKKQTAADVVNEMSEEELSLIFRDFGEERNHKKIARAIIRARENKKIKTTTDLKEIIKEITSPNYLTKTLTRIFQALRIYVNDELNMLKEFLSRSVDVLKPGGRLVIISYHSLEDRIVKDFLRIESVTSLSPKEDPYGLQQKSARLKILTKKPVLPSKEEIERNRRARSAKLRAAERI</sequence>
<feature type="binding site" evidence="6">
    <location>
        <position position="53"/>
    </location>
    <ligand>
        <name>S-adenosyl-L-methionine</name>
        <dbReference type="ChEBI" id="CHEBI:59789"/>
    </ligand>
</feature>
<dbReference type="InterPro" id="IPR029063">
    <property type="entry name" value="SAM-dependent_MTases_sf"/>
</dbReference>
<reference evidence="7" key="1">
    <citation type="journal article" date="2020" name="mSystems">
        <title>Genome- and Community-Level Interaction Insights into Carbon Utilization and Element Cycling Functions of Hydrothermarchaeota in Hydrothermal Sediment.</title>
        <authorList>
            <person name="Zhou Z."/>
            <person name="Liu Y."/>
            <person name="Xu W."/>
            <person name="Pan J."/>
            <person name="Luo Z.H."/>
            <person name="Li M."/>
        </authorList>
    </citation>
    <scope>NUCLEOTIDE SEQUENCE [LARGE SCALE GENOMIC DNA]</scope>
    <source>
        <strain evidence="7">SpSt-479</strain>
    </source>
</reference>
<dbReference type="InterPro" id="IPR023397">
    <property type="entry name" value="SAM-dep_MeTrfase_MraW_recog"/>
</dbReference>
<dbReference type="PANTHER" id="PTHR11265">
    <property type="entry name" value="S-ADENOSYL-METHYLTRANSFERASE MRAW"/>
    <property type="match status" value="1"/>
</dbReference>
<dbReference type="EC" id="2.1.1.199" evidence="6"/>
<dbReference type="PIRSF" id="PIRSF004486">
    <property type="entry name" value="MraW"/>
    <property type="match status" value="1"/>
</dbReference>
<accession>A0A7V3E705</accession>
<dbReference type="HAMAP" id="MF_01007">
    <property type="entry name" value="16SrRNA_methyltr_H"/>
    <property type="match status" value="1"/>
</dbReference>
<dbReference type="Gene3D" id="3.40.50.150">
    <property type="entry name" value="Vaccinia Virus protein VP39"/>
    <property type="match status" value="1"/>
</dbReference>
<dbReference type="GO" id="GO:0070475">
    <property type="term" value="P:rRNA base methylation"/>
    <property type="evidence" value="ECO:0007669"/>
    <property type="project" value="UniProtKB-UniRule"/>
</dbReference>
<dbReference type="Gene3D" id="1.10.150.170">
    <property type="entry name" value="Putative methyltransferase TM0872, insert domain"/>
    <property type="match status" value="1"/>
</dbReference>
<feature type="binding site" evidence="6">
    <location>
        <position position="100"/>
    </location>
    <ligand>
        <name>S-adenosyl-L-methionine</name>
        <dbReference type="ChEBI" id="CHEBI:59789"/>
    </ligand>
</feature>
<keyword evidence="6" id="KW-0963">Cytoplasm</keyword>
<feature type="binding site" evidence="6">
    <location>
        <begin position="33"/>
        <end position="35"/>
    </location>
    <ligand>
        <name>S-adenosyl-L-methionine</name>
        <dbReference type="ChEBI" id="CHEBI:59789"/>
    </ligand>
</feature>
<dbReference type="SUPFAM" id="SSF81799">
    <property type="entry name" value="Putative methyltransferase TM0872, insert domain"/>
    <property type="match status" value="1"/>
</dbReference>
<evidence type="ECO:0000256" key="2">
    <source>
        <dbReference type="ARBA" id="ARBA00022552"/>
    </source>
</evidence>
<dbReference type="Pfam" id="PF01795">
    <property type="entry name" value="Methyltransf_5"/>
    <property type="match status" value="1"/>
</dbReference>
<evidence type="ECO:0000313" key="7">
    <source>
        <dbReference type="EMBL" id="HFI90724.1"/>
    </source>
</evidence>
<keyword evidence="5 6" id="KW-0949">S-adenosyl-L-methionine</keyword>
<proteinExistence type="inferred from homology"/>
<comment type="similarity">
    <text evidence="1 6">Belongs to the methyltransferase superfamily. RsmH family.</text>
</comment>
<dbReference type="PANTHER" id="PTHR11265:SF0">
    <property type="entry name" value="12S RRNA N4-METHYLCYTIDINE METHYLTRANSFERASE"/>
    <property type="match status" value="1"/>
</dbReference>
<organism evidence="7">
    <name type="scientific">Ignavibacterium album</name>
    <dbReference type="NCBI Taxonomy" id="591197"/>
    <lineage>
        <taxon>Bacteria</taxon>
        <taxon>Pseudomonadati</taxon>
        <taxon>Ignavibacteriota</taxon>
        <taxon>Ignavibacteria</taxon>
        <taxon>Ignavibacteriales</taxon>
        <taxon>Ignavibacteriaceae</taxon>
        <taxon>Ignavibacterium</taxon>
    </lineage>
</organism>
<comment type="subcellular location">
    <subcellularLocation>
        <location evidence="6">Cytoplasm</location>
    </subcellularLocation>
</comment>
<dbReference type="SUPFAM" id="SSF53335">
    <property type="entry name" value="S-adenosyl-L-methionine-dependent methyltransferases"/>
    <property type="match status" value="1"/>
</dbReference>
<dbReference type="NCBIfam" id="TIGR00006">
    <property type="entry name" value="16S rRNA (cytosine(1402)-N(4))-methyltransferase RsmH"/>
    <property type="match status" value="1"/>
</dbReference>